<keyword evidence="1" id="KW-0732">Signal</keyword>
<name>A0A2X2ENB4_RAOPL</name>
<gene>
    <name evidence="3" type="ORF">DN603_09395</name>
    <name evidence="4" type="ORF">SAMEA2273876_04010</name>
    <name evidence="2" type="ORF">U5E74_00155</name>
</gene>
<sequence>MRKRTVLVVPLLIAGCASLQPYGKDTEVTQSYFYKDSAKPRAIYSCMQDKLFSQGYLLEYGKLNNEVGVNRFDVTRHAESVASLEIYTGGSSVSSQAFAKSHRVRKDLDTAQSYCVEHTGHSSSMAAAIVEGLWEGLK</sequence>
<dbReference type="RefSeq" id="WP_032695717.1">
    <property type="nucleotide sequence ID" value="NZ_ABZSJN020000018.1"/>
</dbReference>
<dbReference type="Proteomes" id="UP000078124">
    <property type="component" value="Unassembled WGS sequence"/>
</dbReference>
<evidence type="ECO:0000313" key="5">
    <source>
        <dbReference type="Proteomes" id="UP000078124"/>
    </source>
</evidence>
<reference evidence="2 7" key="3">
    <citation type="submission" date="2023-12" db="EMBL/GenBank/DDBJ databases">
        <title>N/s.</title>
        <authorList>
            <person name="Dale J."/>
        </authorList>
    </citation>
    <scope>NUCLEOTIDE SEQUENCE [LARGE SCALE GENOMIC DNA]</scope>
    <source>
        <strain evidence="2 7">2023EL-01226</strain>
    </source>
</reference>
<evidence type="ECO:0000313" key="2">
    <source>
        <dbReference type="EMBL" id="MDZ7464083.1"/>
    </source>
</evidence>
<evidence type="ECO:0000313" key="4">
    <source>
        <dbReference type="EMBL" id="SBM37436.1"/>
    </source>
</evidence>
<protein>
    <submittedName>
        <fullName evidence="4">Lipoprotein</fullName>
    </submittedName>
</protein>
<evidence type="ECO:0000313" key="7">
    <source>
        <dbReference type="Proteomes" id="UP001293169"/>
    </source>
</evidence>
<evidence type="ECO:0000313" key="3">
    <source>
        <dbReference type="EMBL" id="RWT23858.1"/>
    </source>
</evidence>
<organism evidence="3 6">
    <name type="scientific">Raoultella planticola</name>
    <name type="common">Klebsiella planticola</name>
    <dbReference type="NCBI Taxonomy" id="575"/>
    <lineage>
        <taxon>Bacteria</taxon>
        <taxon>Pseudomonadati</taxon>
        <taxon>Pseudomonadota</taxon>
        <taxon>Gammaproteobacteria</taxon>
        <taxon>Enterobacterales</taxon>
        <taxon>Enterobacteriaceae</taxon>
        <taxon>Klebsiella/Raoultella group</taxon>
        <taxon>Raoultella</taxon>
    </lineage>
</organism>
<dbReference type="EMBL" id="FLAC01000017">
    <property type="protein sequence ID" value="SBM37436.1"/>
    <property type="molecule type" value="Genomic_DNA"/>
</dbReference>
<keyword evidence="7" id="KW-1185">Reference proteome</keyword>
<evidence type="ECO:0000256" key="1">
    <source>
        <dbReference type="SAM" id="SignalP"/>
    </source>
</evidence>
<dbReference type="EMBL" id="QKOX01000007">
    <property type="protein sequence ID" value="RWT23858.1"/>
    <property type="molecule type" value="Genomic_DNA"/>
</dbReference>
<reference evidence="4 5" key="1">
    <citation type="submission" date="2016-05" db="EMBL/GenBank/DDBJ databases">
        <authorList>
            <consortium name="Pathogen Informatics"/>
        </authorList>
    </citation>
    <scope>NUCLEOTIDE SEQUENCE [LARGE SCALE GENOMIC DNA]</scope>
    <source>
        <strain evidence="4 5">2880STDY5682802</strain>
    </source>
</reference>
<reference evidence="3 6" key="2">
    <citation type="submission" date="2018-06" db="EMBL/GenBank/DDBJ databases">
        <title>Carbapenemase-producing Enterobacteriaceae present in wastewater treatment plant effluent and nearby surface waters in the US.</title>
        <authorList>
            <person name="Mathys D.A."/>
            <person name="Mollenkopf D.F."/>
            <person name="Feicht S.M."/>
            <person name="Adams R.J."/>
            <person name="Albers A.L."/>
            <person name="Stuever D.M."/>
            <person name="Daniels J.B."/>
            <person name="Wittum T.E."/>
        </authorList>
    </citation>
    <scope>NUCLEOTIDE SEQUENCE [LARGE SCALE GENOMIC DNA]</scope>
    <source>
        <strain evidence="3 6">GEO_47_Down_B</strain>
    </source>
</reference>
<feature type="chain" id="PRO_5044582409" evidence="1">
    <location>
        <begin position="20"/>
        <end position="138"/>
    </location>
</feature>
<dbReference type="GeneID" id="57429865"/>
<dbReference type="Proteomes" id="UP001293169">
    <property type="component" value="Unassembled WGS sequence"/>
</dbReference>
<dbReference type="KEGG" id="rpln:B1209_17295"/>
<dbReference type="PROSITE" id="PS51257">
    <property type="entry name" value="PROKAR_LIPOPROTEIN"/>
    <property type="match status" value="1"/>
</dbReference>
<accession>A0A2X2ENB4</accession>
<comment type="caution">
    <text evidence="3">The sequence shown here is derived from an EMBL/GenBank/DDBJ whole genome shotgun (WGS) entry which is preliminary data.</text>
</comment>
<dbReference type="EMBL" id="JAXUDK010000001">
    <property type="protein sequence ID" value="MDZ7464083.1"/>
    <property type="molecule type" value="Genomic_DNA"/>
</dbReference>
<keyword evidence="4" id="KW-0449">Lipoprotein</keyword>
<proteinExistence type="predicted"/>
<evidence type="ECO:0000313" key="6">
    <source>
        <dbReference type="Proteomes" id="UP000288843"/>
    </source>
</evidence>
<feature type="signal peptide" evidence="1">
    <location>
        <begin position="1"/>
        <end position="19"/>
    </location>
</feature>
<dbReference type="Proteomes" id="UP000288843">
    <property type="component" value="Unassembled WGS sequence"/>
</dbReference>
<dbReference type="AlphaFoldDB" id="A0A2X2ENB4"/>